<feature type="compositionally biased region" description="Polar residues" evidence="1">
    <location>
        <begin position="173"/>
        <end position="188"/>
    </location>
</feature>
<dbReference type="NCBIfam" id="NF012211">
    <property type="entry name" value="tand_rpt_95"/>
    <property type="match status" value="21"/>
</dbReference>
<feature type="domain" description="Cadherin" evidence="2">
    <location>
        <begin position="2190"/>
        <end position="2296"/>
    </location>
</feature>
<evidence type="ECO:0000313" key="4">
    <source>
        <dbReference type="Proteomes" id="UP001321526"/>
    </source>
</evidence>
<feature type="domain" description="Cadherin" evidence="2">
    <location>
        <begin position="1427"/>
        <end position="1530"/>
    </location>
</feature>
<dbReference type="InterPro" id="IPR002126">
    <property type="entry name" value="Cadherin-like_dom"/>
</dbReference>
<feature type="compositionally biased region" description="Gly residues" evidence="1">
    <location>
        <begin position="106"/>
        <end position="119"/>
    </location>
</feature>
<dbReference type="Proteomes" id="UP001321526">
    <property type="component" value="Chromosome"/>
</dbReference>
<feature type="region of interest" description="Disordered" evidence="1">
    <location>
        <begin position="100"/>
        <end position="119"/>
    </location>
</feature>
<dbReference type="EMBL" id="CP035631">
    <property type="protein sequence ID" value="WFF40321.1"/>
    <property type="molecule type" value="Genomic_DNA"/>
</dbReference>
<gene>
    <name evidence="3" type="ORF">EVC62_01750</name>
</gene>
<proteinExistence type="predicted"/>
<dbReference type="PANTHER" id="PTHR14139:SF2">
    <property type="entry name" value="CALSYNTENIN-1"/>
    <property type="match status" value="1"/>
</dbReference>
<dbReference type="Gene3D" id="2.60.40.10">
    <property type="entry name" value="Immunoglobulins"/>
    <property type="match status" value="2"/>
</dbReference>
<dbReference type="PANTHER" id="PTHR14139">
    <property type="entry name" value="CALSYNTENIN"/>
    <property type="match status" value="1"/>
</dbReference>
<dbReference type="RefSeq" id="WP_282235595.1">
    <property type="nucleotide sequence ID" value="NZ_CP035631.1"/>
</dbReference>
<evidence type="ECO:0000313" key="3">
    <source>
        <dbReference type="EMBL" id="WFF40321.1"/>
    </source>
</evidence>
<feature type="domain" description="Cadherin" evidence="2">
    <location>
        <begin position="914"/>
        <end position="1007"/>
    </location>
</feature>
<feature type="domain" description="Cadherin" evidence="2">
    <location>
        <begin position="1976"/>
        <end position="2079"/>
    </location>
</feature>
<feature type="domain" description="Cadherin" evidence="2">
    <location>
        <begin position="1539"/>
        <end position="1645"/>
    </location>
</feature>
<feature type="domain" description="Cadherin" evidence="2">
    <location>
        <begin position="1231"/>
        <end position="1313"/>
    </location>
</feature>
<dbReference type="PROSITE" id="PS50268">
    <property type="entry name" value="CADHERIN_2"/>
    <property type="match status" value="15"/>
</dbReference>
<sequence length="2399" mass="238694">MAALLTVVRVDGDVFVLDPRKLLIPGMAIPEGATLVAPDGGRLILADGTVLPLNAGQPLVLEVVDEVPTLLVADSGSADSDVAALQAAIAAGVDPTTVQQAPAAGNAGGGGGSLSGEGGFSTPFDIARVGREESSSYRYDATFAALGSPTVTPASFSPPAADATGGTDAAATNQNPVASAGTQTTGENATLNGQVPAATDVDGTIASYQLATGVGQGNGSLSFNSDGSYTFDPGAEFDGLAAGQSRDVTFTYTATDNDGGVSAPQTVTITVTGTNDVPVAEANTETTGENATLNAQVPAATDVDGTVESYQLVNSVGDNNGSLSFNSDGSYTFNPGTDFDGLAAGESRNVTFTYTATDNDGGVSAPQTVTITVTGTNDLPVIKADTQTTGENTTLNAQVPAATDVDGTVESYQLASGVGQGNGALSFNSDGSYTFTPGTDFDGLAAGQSRDVSFSYTATDNNGGVSVPQTVTITVTGTNDLPVAKADTQSTGENQVLEGNVPAATDVDGTVENYQLATGVGQGNGALSFNSDGSYTFTPGTDFDGLAAGQSRDVTFSYTATDNNGGVSAPQTVTITVTGTNDLPVAKTDTQSTGENQVLEGNVPAATDVDGTVESYQLASGVGQGNGALSFNSDGSYSFNPGTDFDSLAAGQSRDVTFTYTATDNDGGVSAPQTVTITVTGTNDALMAVADTGSTGENATLNVGAAQGVLANDSDVDGGTLSVSAVNGVAGSVGQAIAGSNGGTFTLNADGSYSFNPGAAFDRLAAGQQDTTQIGYTVSNGQGGTDTATLTVTVTGTNDLPVAQAVTATTEENTVLTSQVPAATDVDGTVESYQLVQNVGDGNGALSFNSDGSYTFTPGTDFDSLAAGQSRDVTFTYTATDNNGGVSAPQTVSITVTGTNDAPVAKADTETTGENAMLSAQVPAATDVDGTVESYQLATGVGQGNGSLSFNSDGSYTFNPGTDFDALAAGQSRDVTFTYTATDNNGGVSAPQTVSITVTGTNDAPVAKADTQTLNENQVLAGNVPAATDVDGTVESYQLVQNVGDGNGSLSFNSDGSYTFNPGTDFDALAAGQSRDVTFTYTATDNNGGVSAPQTVSITVTGTNDLPVAKADTQSTGENQILEGSVPAATDVDGTVESYQLASGLGQGNGSLSFNSDGSYSFTPGTDFDGLSVGESRNVTFTYTATDNDGGVSAPQTVTITVTGTNDLPVAKADTQTLDENQVLAGNVPAATDVDGTVESYQLVNGVGDNNGSLSFNSDGSYTFTPGTDFDSLAAGQSRDVSFSYTATDNDGGVSAPQTVTITVTGTNDAPVAVVDTGRTGENTTLDVAAAQGVLANDSDVDGGILSVSAVNGNDANVGSAITGSNGGTFTLNADGSYSFNPGTAFDRLAEGQQDTTQVSYTVSDGQGGTATSTLTVTVTGTNDLPVAQAATATTEENTVLTSQVPAATDVDGTVESYQLVQNVGDGNGALSFNSDGSYTFTPGTDFDSLAAGQSRDVSFSYTATDNDGGVSAPQTVTITVTGTNDAPVAVVDTGSTGENATLNVTAAQGVLANDSDVDGGTLSVSAVNGNDANVGTAITGSNGGTFTLNADGSYSFDPGTAFDRLAEGQQDTTQVSYTVSDGQGGTDTATLTVRVTGTNDLPVAQAATATTEENTVLTSQVPAAADVDGTVESYQLVNGVGDNNGSLSFNSDGSYSFNPGSDFDSLAAGQSRDVAFTYTATDNDGGVSAPQTVTITVTGTNDAPVAVADNGSTGENATLDVAAAQGVLANDSDVDGGTLSVSAVNGVAGSVGQAITGSNGGTFTLNADGSYSFNPGTAFDRLSAGQQDTTQVSYTVSDGQGGTATSTLTVTVTGTNDAPVAVADTGSTGENTTLDVAAAQGVLANDSDVDGGTLSVSAVNGVAGSVGQAIAGSNGGTFTLNADGSYSFNPGAAFDRLAEGQQDTTQVSYTVSDGQGGTATSTLTVTVTGTNDLPVAQAATATTEENTVLTSQVPAATDVDGTVESYQLVQNVGDGNGALSFNSDGSYTFTPGTDFDSLAVGQSRDVTFTYTATDNDGGVSEAQTVTITVIGTNDAPVAQAATATTEENTVLTSQVPAATDVDGTVESYQLVNGIGDNNGSLSFNSDGSYSFNPESDFDSLAVGQSRDVTFTYTATDNDGGVSAAQTVTITVTGTNDAPVAVADNGSTGENATLDVAAAQGVLANDSDVDGGTLSVSAVNGVAGSVGQAITGSNGGTFTLNADGSYSFDPGTAFDRLAEGQQDTTQVSYTVSDGQGGTATSTLTVTVTGTNDLPVAQAATATTEENTVLTSQVPAATDVDGTVESYQLVQNVGDGNGALSFNSDGSYTFTPGTDFDSLAAGQSRDVTFTYTATDNDGGVSAAQTVTITVTGTNDAPVAV</sequence>
<feature type="compositionally biased region" description="Low complexity" evidence="1">
    <location>
        <begin position="160"/>
        <end position="172"/>
    </location>
</feature>
<feature type="domain" description="Cadherin" evidence="2">
    <location>
        <begin position="802"/>
        <end position="905"/>
    </location>
</feature>
<feature type="domain" description="Cadherin" evidence="2">
    <location>
        <begin position="289"/>
        <end position="382"/>
    </location>
</feature>
<protein>
    <submittedName>
        <fullName evidence="3">Tandem-95 repeat protein</fullName>
    </submittedName>
</protein>
<dbReference type="NCBIfam" id="TIGR01965">
    <property type="entry name" value="VCBS_repeat"/>
    <property type="match status" value="21"/>
</dbReference>
<feature type="domain" description="Cadherin" evidence="2">
    <location>
        <begin position="1129"/>
        <end position="1211"/>
    </location>
</feature>
<feature type="domain" description="Cadherin" evidence="2">
    <location>
        <begin position="1322"/>
        <end position="1428"/>
    </location>
</feature>
<evidence type="ECO:0000259" key="2">
    <source>
        <dbReference type="PROSITE" id="PS50268"/>
    </source>
</evidence>
<dbReference type="InterPro" id="IPR010221">
    <property type="entry name" value="VCBS_dom"/>
</dbReference>
<feature type="region of interest" description="Disordered" evidence="1">
    <location>
        <begin position="150"/>
        <end position="188"/>
    </location>
</feature>
<feature type="domain" description="Cadherin" evidence="2">
    <location>
        <begin position="1756"/>
        <end position="1862"/>
    </location>
</feature>
<dbReference type="Pfam" id="PF17803">
    <property type="entry name" value="Cadherin_4"/>
    <property type="match status" value="21"/>
</dbReference>
<evidence type="ECO:0000256" key="1">
    <source>
        <dbReference type="SAM" id="MobiDB-lite"/>
    </source>
</evidence>
<feature type="domain" description="Cadherin" evidence="2">
    <location>
        <begin position="2295"/>
        <end position="2398"/>
    </location>
</feature>
<organism evidence="3 4">
    <name type="scientific">Salinicola endophyticus</name>
    <dbReference type="NCBI Taxonomy" id="1949083"/>
    <lineage>
        <taxon>Bacteria</taxon>
        <taxon>Pseudomonadati</taxon>
        <taxon>Pseudomonadota</taxon>
        <taxon>Gammaproteobacteria</taxon>
        <taxon>Oceanospirillales</taxon>
        <taxon>Halomonadaceae</taxon>
        <taxon>Salinicola</taxon>
    </lineage>
</organism>
<reference evidence="3 4" key="1">
    <citation type="submission" date="2019-01" db="EMBL/GenBank/DDBJ databases">
        <title>Genome sequence of Salinicola endophyticus REST5.</title>
        <authorList>
            <person name="Nascimento F.X."/>
        </authorList>
    </citation>
    <scope>NUCLEOTIDE SEQUENCE [LARGE SCALE GENOMIC DNA]</scope>
    <source>
        <strain evidence="3 4">REST5</strain>
    </source>
</reference>
<accession>A0ABY8FBY7</accession>
<feature type="domain" description="Cadherin" evidence="2">
    <location>
        <begin position="1644"/>
        <end position="1747"/>
    </location>
</feature>
<keyword evidence="4" id="KW-1185">Reference proteome</keyword>
<dbReference type="InterPro" id="IPR013783">
    <property type="entry name" value="Ig-like_fold"/>
</dbReference>
<feature type="domain" description="Cadherin" evidence="2">
    <location>
        <begin position="1871"/>
        <end position="1977"/>
    </location>
</feature>
<feature type="domain" description="Cadherin" evidence="2">
    <location>
        <begin position="2078"/>
        <end position="2181"/>
    </location>
</feature>
<dbReference type="InterPro" id="IPR040853">
    <property type="entry name" value="RapA2_cadherin-like"/>
</dbReference>
<name>A0ABY8FBY7_9GAMM</name>
<feature type="non-terminal residue" evidence="3">
    <location>
        <position position="2399"/>
    </location>
</feature>